<dbReference type="SMART" id="SM00564">
    <property type="entry name" value="PQQ"/>
    <property type="match status" value="6"/>
</dbReference>
<dbReference type="InterPro" id="IPR018391">
    <property type="entry name" value="PQQ_b-propeller_rpt"/>
</dbReference>
<protein>
    <submittedName>
        <fullName evidence="3">PQQ-binding-like beta-propeller repeat protein</fullName>
    </submittedName>
</protein>
<dbReference type="Pfam" id="PF00069">
    <property type="entry name" value="Pkinase"/>
    <property type="match status" value="1"/>
</dbReference>
<dbReference type="PROSITE" id="PS50011">
    <property type="entry name" value="PROTEIN_KINASE_DOM"/>
    <property type="match status" value="1"/>
</dbReference>
<name>A0ABY3WFF2_9ACTN</name>
<dbReference type="EMBL" id="CP071872">
    <property type="protein sequence ID" value="UNM11299.1"/>
    <property type="molecule type" value="Genomic_DNA"/>
</dbReference>
<evidence type="ECO:0000313" key="3">
    <source>
        <dbReference type="EMBL" id="UNM11299.1"/>
    </source>
</evidence>
<dbReference type="InterPro" id="IPR002372">
    <property type="entry name" value="PQQ_rpt_dom"/>
</dbReference>
<dbReference type="PANTHER" id="PTHR34512">
    <property type="entry name" value="CELL SURFACE PROTEIN"/>
    <property type="match status" value="1"/>
</dbReference>
<keyword evidence="4" id="KW-1185">Reference proteome</keyword>
<dbReference type="InterPro" id="IPR011047">
    <property type="entry name" value="Quinoprotein_ADH-like_sf"/>
</dbReference>
<dbReference type="SUPFAM" id="SSF50998">
    <property type="entry name" value="Quinoprotein alcohol dehydrogenase-like"/>
    <property type="match status" value="2"/>
</dbReference>
<feature type="region of interest" description="Disordered" evidence="1">
    <location>
        <begin position="303"/>
        <end position="415"/>
    </location>
</feature>
<dbReference type="SUPFAM" id="SSF56112">
    <property type="entry name" value="Protein kinase-like (PK-like)"/>
    <property type="match status" value="1"/>
</dbReference>
<proteinExistence type="predicted"/>
<dbReference type="Gene3D" id="2.40.128.630">
    <property type="match status" value="1"/>
</dbReference>
<feature type="compositionally biased region" description="Low complexity" evidence="1">
    <location>
        <begin position="367"/>
        <end position="380"/>
    </location>
</feature>
<dbReference type="Gene3D" id="1.10.510.10">
    <property type="entry name" value="Transferase(Phosphotransferase) domain 1"/>
    <property type="match status" value="1"/>
</dbReference>
<feature type="compositionally biased region" description="Pro residues" evidence="1">
    <location>
        <begin position="357"/>
        <end position="366"/>
    </location>
</feature>
<dbReference type="SMART" id="SM00220">
    <property type="entry name" value="S_TKc"/>
    <property type="match status" value="1"/>
</dbReference>
<organism evidence="3 4">
    <name type="scientific">Streptomyces formicae</name>
    <dbReference type="NCBI Taxonomy" id="1616117"/>
    <lineage>
        <taxon>Bacteria</taxon>
        <taxon>Bacillati</taxon>
        <taxon>Actinomycetota</taxon>
        <taxon>Actinomycetes</taxon>
        <taxon>Kitasatosporales</taxon>
        <taxon>Streptomycetaceae</taxon>
        <taxon>Streptomyces</taxon>
    </lineage>
</organism>
<dbReference type="Pfam" id="PF13360">
    <property type="entry name" value="PQQ_2"/>
    <property type="match status" value="2"/>
</dbReference>
<dbReference type="PANTHER" id="PTHR34512:SF30">
    <property type="entry name" value="OUTER MEMBRANE PROTEIN ASSEMBLY FACTOR BAMB"/>
    <property type="match status" value="1"/>
</dbReference>
<feature type="compositionally biased region" description="Low complexity" evidence="1">
    <location>
        <begin position="316"/>
        <end position="327"/>
    </location>
</feature>
<dbReference type="Gene3D" id="2.130.10.10">
    <property type="entry name" value="YVTN repeat-like/Quinoprotein amine dehydrogenase"/>
    <property type="match status" value="1"/>
</dbReference>
<evidence type="ECO:0000256" key="1">
    <source>
        <dbReference type="SAM" id="MobiDB-lite"/>
    </source>
</evidence>
<gene>
    <name evidence="3" type="ORF">J4032_06960</name>
</gene>
<evidence type="ECO:0000313" key="4">
    <source>
        <dbReference type="Proteomes" id="UP000828924"/>
    </source>
</evidence>
<dbReference type="InterPro" id="IPR015943">
    <property type="entry name" value="WD40/YVTN_repeat-like_dom_sf"/>
</dbReference>
<feature type="domain" description="Protein kinase" evidence="2">
    <location>
        <begin position="23"/>
        <end position="270"/>
    </location>
</feature>
<accession>A0ABY3WFF2</accession>
<sequence length="827" mass="83767">MEPLPLPLPEPLRGEDPRRIGPYAALARFRETAGTVQYVARGDDADDTAAVVVSLARAELAALPAFRRRFEAEARTAERLAGGWVLAPVRTGTDGPGPWTAHAYVPAVTLGEAIALAGPLHERAVRILGAGLAETLSRVHATGTVLHGLAPETVLLAADGPRLAAFGALGAAASAEAAPGGGLSVRLGYLTPEQLAGDKPGTASDVFVLGLLLAYASTGTNPFPDGPAIADAEPELDGVPEGLRDLLASCLAKSPAARPTAGTAAATLALEGAAALAKDGWLPDALLRALSARADAVSHLVRPQADALPDRPTPRPTATATVTATATPPAPAPPAGHGRTTLALRTDAGPVAEDAPAPAPAPPRAPAAPAGAPAFGAAAGRSRDKATAALGIPRSRPAGEAVAPSAGGEDGGKSPLTASVLAARAGAERRVVVTAGVAGAVGLVVGGGLGVALSGGGETAAPAKARPAAKPLPGVPPVPRWAYRHPAQGVLRAAAWRDRVVVVGDAKQCTGVDLRTGRRLWTQTAAASAHGPVVAGDAVFVVGVTHFVWLSPKDGSVLHRIAAPAHVSAVTAAEGPVVWFTGTAGSGTYLFAYDTAARKELWRAQVPGGRAPGVVPRYQGVAVRPDGILVRQDGASLTPQQVKANRGRALFSLYDRVGGKLLWSRYFGTVLQDAPVSGDPSTTLYAAASDGLYAYDTRSGTQLWRAGGASGEGVVRDGTVYVPTAGHQLYALDAATGAARWAQSTEAGSDPAPAAGERSRVLLSAGGRTALVLESTQVTAFSTADGTRLWKFQDAGGRTAVPGYRALVAGSTAVVWRDRAFYALSLG</sequence>
<dbReference type="InterPro" id="IPR000719">
    <property type="entry name" value="Prot_kinase_dom"/>
</dbReference>
<evidence type="ECO:0000259" key="2">
    <source>
        <dbReference type="PROSITE" id="PS50011"/>
    </source>
</evidence>
<dbReference type="Proteomes" id="UP000828924">
    <property type="component" value="Chromosome"/>
</dbReference>
<dbReference type="InterPro" id="IPR011009">
    <property type="entry name" value="Kinase-like_dom_sf"/>
</dbReference>
<reference evidence="3 4" key="1">
    <citation type="submission" date="2021-03" db="EMBL/GenBank/DDBJ databases">
        <title>Complete genome of Streptomyces formicae strain 1H-GS9 (DSM 100524).</title>
        <authorList>
            <person name="Atanasov K.E."/>
            <person name="Altabella T."/>
            <person name="Ferrer A."/>
        </authorList>
    </citation>
    <scope>NUCLEOTIDE SEQUENCE [LARGE SCALE GENOMIC DNA]</scope>
    <source>
        <strain evidence="3 4">1H-GS9</strain>
    </source>
</reference>
<dbReference type="RefSeq" id="WP_242329845.1">
    <property type="nucleotide sequence ID" value="NZ_CP071872.1"/>
</dbReference>